<organism evidence="2 3">
    <name type="scientific">Sulfurovum lithotrophicum</name>
    <dbReference type="NCBI Taxonomy" id="206403"/>
    <lineage>
        <taxon>Bacteria</taxon>
        <taxon>Pseudomonadati</taxon>
        <taxon>Campylobacterota</taxon>
        <taxon>Epsilonproteobacteria</taxon>
        <taxon>Campylobacterales</taxon>
        <taxon>Sulfurovaceae</taxon>
        <taxon>Sulfurovum</taxon>
    </lineage>
</organism>
<dbReference type="RefSeq" id="WP_046551634.1">
    <property type="nucleotide sequence ID" value="NZ_CP011308.1"/>
</dbReference>
<reference evidence="3" key="2">
    <citation type="journal article" date="2017" name="Stand. Genomic Sci.">
        <title>Complete genome sequence of the sulfur-oxidizing chemolithoautotrophic Sulfurovum lithotrophicum 42BKTT.</title>
        <authorList>
            <person name="Jeon W."/>
            <person name="Priscilla L."/>
            <person name="Park G."/>
            <person name="Lee H."/>
            <person name="Lee N."/>
            <person name="Lee D."/>
            <person name="Kwon H."/>
            <person name="Ahn I."/>
            <person name="Lee C."/>
            <person name="Lee H."/>
            <person name="Ahn J."/>
        </authorList>
    </citation>
    <scope>NUCLEOTIDE SEQUENCE [LARGE SCALE GENOMIC DNA]</scope>
    <source>
        <strain evidence="3">ATCC BAA-797 / 42BKT</strain>
    </source>
</reference>
<dbReference type="InterPro" id="IPR051396">
    <property type="entry name" value="Bact_Antivir_Def_Nuclease"/>
</dbReference>
<proteinExistence type="predicted"/>
<dbReference type="KEGG" id="slh:YH65_09380"/>
<evidence type="ECO:0000259" key="1">
    <source>
        <dbReference type="Pfam" id="PF13175"/>
    </source>
</evidence>
<name>A0A7U4M2E7_9BACT</name>
<dbReference type="PANTHER" id="PTHR43581">
    <property type="entry name" value="ATP/GTP PHOSPHATASE"/>
    <property type="match status" value="1"/>
</dbReference>
<dbReference type="InterPro" id="IPR041685">
    <property type="entry name" value="AAA_GajA/Old/RecF-like"/>
</dbReference>
<dbReference type="Proteomes" id="UP000034444">
    <property type="component" value="Chromosome"/>
</dbReference>
<feature type="domain" description="Endonuclease GajA/Old nuclease/RecF-like AAA" evidence="1">
    <location>
        <begin position="3"/>
        <end position="394"/>
    </location>
</feature>
<dbReference type="EMBL" id="CP011308">
    <property type="protein sequence ID" value="AKF25565.1"/>
    <property type="molecule type" value="Genomic_DNA"/>
</dbReference>
<dbReference type="InterPro" id="IPR027417">
    <property type="entry name" value="P-loop_NTPase"/>
</dbReference>
<evidence type="ECO:0000313" key="3">
    <source>
        <dbReference type="Proteomes" id="UP000034444"/>
    </source>
</evidence>
<evidence type="ECO:0000313" key="2">
    <source>
        <dbReference type="EMBL" id="AKF25565.1"/>
    </source>
</evidence>
<dbReference type="AlphaFoldDB" id="A0A7U4M2E7"/>
<dbReference type="Gene3D" id="3.40.50.300">
    <property type="entry name" value="P-loop containing nucleotide triphosphate hydrolases"/>
    <property type="match status" value="1"/>
</dbReference>
<protein>
    <recommendedName>
        <fullName evidence="1">Endonuclease GajA/Old nuclease/RecF-like AAA domain-containing protein</fullName>
    </recommendedName>
</protein>
<sequence>MEFQLKNIGMIKEANVKLDGLTVIAGENNTGKSTVGKIIFSIIKASSRYKEDLEEGKEERIFSLIEKNYFQLRRKVDYSKNIEIRKIFYPPAFIRDIKRTSLINAIDERLKILDTLKQQSLFDSIETKDASLIIESEKKLLDLKKIALTKENKTEIQKRAFQKVLISEFKGKVTNQNFDQKSSFIKGTEGENIIFDVEMSKNKVKHFHIYDELYFTDASFIETPVLLQLFESIENSKTYFEEVEKDDRILLNKRPNTTLHVKDLISKLKESVYIEDFSDFDMFFSDETTDDLVNQLFGIIKGNIKYNKKAKDFIFISANGETFNSINTATGIKSFGIIQMLVKSGFIDERSLLILDEPEVHLHPKWQIKYAELITNLVKANITVLVTSHSPYMIEALQRYSEREKITADFYLAENGNINKVDNNNSDTLSKIFEKLSEPFDVFDEMDSEKLQNG</sequence>
<dbReference type="OrthoDB" id="3237462at2"/>
<dbReference type="PANTHER" id="PTHR43581:SF2">
    <property type="entry name" value="EXCINUCLEASE ATPASE SUBUNIT"/>
    <property type="match status" value="1"/>
</dbReference>
<keyword evidence="3" id="KW-1185">Reference proteome</keyword>
<gene>
    <name evidence="2" type="ORF">YH65_09380</name>
</gene>
<reference evidence="2 3" key="1">
    <citation type="submission" date="2015-04" db="EMBL/GenBank/DDBJ databases">
        <title>Complete genome sequence of Sulfurovum lithotrophicum ATCC BAA-797T.</title>
        <authorList>
            <person name="Ahn J."/>
            <person name="Park G."/>
            <person name="Jeon W."/>
            <person name="Jang Y."/>
            <person name="Jang M."/>
            <person name="Lee H."/>
            <person name="Lee H."/>
        </authorList>
    </citation>
    <scope>NUCLEOTIDE SEQUENCE [LARGE SCALE GENOMIC DNA]</scope>
    <source>
        <strain evidence="3">ATCC BAA-797 / 42BKT</strain>
    </source>
</reference>
<dbReference type="Pfam" id="PF13175">
    <property type="entry name" value="AAA_15"/>
    <property type="match status" value="1"/>
</dbReference>
<dbReference type="SUPFAM" id="SSF52540">
    <property type="entry name" value="P-loop containing nucleoside triphosphate hydrolases"/>
    <property type="match status" value="1"/>
</dbReference>
<accession>A0A7U4M2E7</accession>